<feature type="compositionally biased region" description="Low complexity" evidence="1">
    <location>
        <begin position="30"/>
        <end position="42"/>
    </location>
</feature>
<evidence type="ECO:0000313" key="2">
    <source>
        <dbReference type="EMBL" id="TDW54945.1"/>
    </source>
</evidence>
<organism evidence="2 3">
    <name type="scientific">Kribbella pratensis</name>
    <dbReference type="NCBI Taxonomy" id="2512112"/>
    <lineage>
        <taxon>Bacteria</taxon>
        <taxon>Bacillati</taxon>
        <taxon>Actinomycetota</taxon>
        <taxon>Actinomycetes</taxon>
        <taxon>Propionibacteriales</taxon>
        <taxon>Kribbellaceae</taxon>
        <taxon>Kribbella</taxon>
    </lineage>
</organism>
<comment type="caution">
    <text evidence="2">The sequence shown here is derived from an EMBL/GenBank/DDBJ whole genome shotgun (WGS) entry which is preliminary data.</text>
</comment>
<keyword evidence="3" id="KW-1185">Reference proteome</keyword>
<dbReference type="RefSeq" id="WP_255511229.1">
    <property type="nucleotide sequence ID" value="NZ_SODP01000005.1"/>
</dbReference>
<sequence>MPNTRQTSAKAASAASKVLANPKSTKAEKTAAASALAQTKKK</sequence>
<proteinExistence type="predicted"/>
<evidence type="ECO:0000256" key="1">
    <source>
        <dbReference type="SAM" id="MobiDB-lite"/>
    </source>
</evidence>
<evidence type="ECO:0000313" key="3">
    <source>
        <dbReference type="Proteomes" id="UP000295146"/>
    </source>
</evidence>
<reference evidence="2 3" key="1">
    <citation type="submission" date="2019-03" db="EMBL/GenBank/DDBJ databases">
        <title>Genomic Encyclopedia of Type Strains, Phase III (KMG-III): the genomes of soil and plant-associated and newly described type strains.</title>
        <authorList>
            <person name="Whitman W."/>
        </authorList>
    </citation>
    <scope>NUCLEOTIDE SEQUENCE [LARGE SCALE GENOMIC DNA]</scope>
    <source>
        <strain evidence="2 3">VKM Ac-2573</strain>
    </source>
</reference>
<dbReference type="EMBL" id="SODP01000005">
    <property type="protein sequence ID" value="TDW54945.1"/>
    <property type="molecule type" value="Genomic_DNA"/>
</dbReference>
<protein>
    <submittedName>
        <fullName evidence="2">Uncharacterized protein</fullName>
    </submittedName>
</protein>
<feature type="compositionally biased region" description="Low complexity" evidence="1">
    <location>
        <begin position="8"/>
        <end position="17"/>
    </location>
</feature>
<dbReference type="AlphaFoldDB" id="A0A4R8BK87"/>
<name>A0A4R8BK87_9ACTN</name>
<feature type="region of interest" description="Disordered" evidence="1">
    <location>
        <begin position="1"/>
        <end position="42"/>
    </location>
</feature>
<gene>
    <name evidence="2" type="ORF">EV653_8270</name>
</gene>
<dbReference type="Proteomes" id="UP000295146">
    <property type="component" value="Unassembled WGS sequence"/>
</dbReference>
<accession>A0A4R8BK87</accession>